<keyword evidence="1" id="KW-1133">Transmembrane helix</keyword>
<proteinExistence type="predicted"/>
<name>A0ABW1TK77_9LACO</name>
<feature type="transmembrane region" description="Helical" evidence="1">
    <location>
        <begin position="87"/>
        <end position="108"/>
    </location>
</feature>
<evidence type="ECO:0000313" key="2">
    <source>
        <dbReference type="EMBL" id="MFC6261780.1"/>
    </source>
</evidence>
<sequence>MKRETLFLKLALTIIGLIVIVLGIVVVPFLVDGTTHIMHGFSFVMGGGLLVTCGCVLNAVVQAYTLLQRVDQNTAFSLKSITALKRIKWSAYIVAVMFLGMLPLAYWWTNAADAPGILLLSCLILAAATVIGIFASILQKLVANAFAFKTENELTI</sequence>
<dbReference type="EMBL" id="JBHSSI010000078">
    <property type="protein sequence ID" value="MFC6261780.1"/>
    <property type="molecule type" value="Genomic_DNA"/>
</dbReference>
<feature type="transmembrane region" description="Helical" evidence="1">
    <location>
        <begin position="114"/>
        <end position="138"/>
    </location>
</feature>
<dbReference type="InterPro" id="IPR021354">
    <property type="entry name" value="DUF2975"/>
</dbReference>
<comment type="caution">
    <text evidence="2">The sequence shown here is derived from an EMBL/GenBank/DDBJ whole genome shotgun (WGS) entry which is preliminary data.</text>
</comment>
<dbReference type="RefSeq" id="WP_125685353.1">
    <property type="nucleotide sequence ID" value="NZ_JBHSSI010000078.1"/>
</dbReference>
<dbReference type="Pfam" id="PF11188">
    <property type="entry name" value="DUF2975"/>
    <property type="match status" value="1"/>
</dbReference>
<protein>
    <submittedName>
        <fullName evidence="2">DUF2975 domain-containing protein</fullName>
    </submittedName>
</protein>
<keyword evidence="1" id="KW-0472">Membrane</keyword>
<evidence type="ECO:0000313" key="3">
    <source>
        <dbReference type="Proteomes" id="UP001596283"/>
    </source>
</evidence>
<keyword evidence="3" id="KW-1185">Reference proteome</keyword>
<feature type="transmembrane region" description="Helical" evidence="1">
    <location>
        <begin position="43"/>
        <end position="67"/>
    </location>
</feature>
<evidence type="ECO:0000256" key="1">
    <source>
        <dbReference type="SAM" id="Phobius"/>
    </source>
</evidence>
<gene>
    <name evidence="2" type="ORF">ACFP1C_12630</name>
</gene>
<keyword evidence="1" id="KW-0812">Transmembrane</keyword>
<feature type="transmembrane region" description="Helical" evidence="1">
    <location>
        <begin position="7"/>
        <end position="31"/>
    </location>
</feature>
<organism evidence="2 3">
    <name type="scientific">Levilactobacillus fujinensis</name>
    <dbReference type="NCBI Taxonomy" id="2486024"/>
    <lineage>
        <taxon>Bacteria</taxon>
        <taxon>Bacillati</taxon>
        <taxon>Bacillota</taxon>
        <taxon>Bacilli</taxon>
        <taxon>Lactobacillales</taxon>
        <taxon>Lactobacillaceae</taxon>
        <taxon>Levilactobacillus</taxon>
    </lineage>
</organism>
<accession>A0ABW1TK77</accession>
<reference evidence="3" key="1">
    <citation type="journal article" date="2019" name="Int. J. Syst. Evol. Microbiol.">
        <title>The Global Catalogue of Microorganisms (GCM) 10K type strain sequencing project: providing services to taxonomists for standard genome sequencing and annotation.</title>
        <authorList>
            <consortium name="The Broad Institute Genomics Platform"/>
            <consortium name="The Broad Institute Genome Sequencing Center for Infectious Disease"/>
            <person name="Wu L."/>
            <person name="Ma J."/>
        </authorList>
    </citation>
    <scope>NUCLEOTIDE SEQUENCE [LARGE SCALE GENOMIC DNA]</scope>
    <source>
        <strain evidence="3">CCM 8908</strain>
    </source>
</reference>
<dbReference type="Proteomes" id="UP001596283">
    <property type="component" value="Unassembled WGS sequence"/>
</dbReference>